<dbReference type="Gene3D" id="2.60.300.12">
    <property type="entry name" value="HesB-like domain"/>
    <property type="match status" value="1"/>
</dbReference>
<dbReference type="EMBL" id="JBIACK010000010">
    <property type="protein sequence ID" value="MFE8702579.1"/>
    <property type="molecule type" value="Genomic_DNA"/>
</dbReference>
<comment type="caution">
    <text evidence="2">The sequence shown here is derived from an EMBL/GenBank/DDBJ whole genome shotgun (WGS) entry which is preliminary data.</text>
</comment>
<organism evidence="2 3">
    <name type="scientific">Cytobacillus spartinae</name>
    <dbReference type="NCBI Taxonomy" id="3299023"/>
    <lineage>
        <taxon>Bacteria</taxon>
        <taxon>Bacillati</taxon>
        <taxon>Bacillota</taxon>
        <taxon>Bacilli</taxon>
        <taxon>Bacillales</taxon>
        <taxon>Bacillaceae</taxon>
        <taxon>Cytobacillus</taxon>
    </lineage>
</organism>
<dbReference type="Proteomes" id="UP001601059">
    <property type="component" value="Unassembled WGS sequence"/>
</dbReference>
<gene>
    <name evidence="2" type="ORF">ACFYKX_18430</name>
</gene>
<reference evidence="2 3" key="1">
    <citation type="submission" date="2024-08" db="EMBL/GenBank/DDBJ databases">
        <title>Two novel Cytobacillus novel species.</title>
        <authorList>
            <person name="Liu G."/>
        </authorList>
    </citation>
    <scope>NUCLEOTIDE SEQUENCE [LARGE SCALE GENOMIC DNA]</scope>
    <source>
        <strain evidence="2 3">FJAT-54145</strain>
    </source>
</reference>
<sequence length="109" mass="12492">MNITLTEVAGKKIQEKIQNQQGFLKLKYDTEGCGCVVSGVTSLWFVNELDEDDREIQTNMVPVYVEKSKEVFLDDELKIDFSASSNCFQLKSPNQYLNPRMSFIDKTVE</sequence>
<protein>
    <submittedName>
        <fullName evidence="2">Iron-sulfur cluster biosynthesis family protein</fullName>
    </submittedName>
</protein>
<dbReference type="InterPro" id="IPR000361">
    <property type="entry name" value="ATAP_core_dom"/>
</dbReference>
<evidence type="ECO:0000313" key="3">
    <source>
        <dbReference type="Proteomes" id="UP001601059"/>
    </source>
</evidence>
<evidence type="ECO:0000313" key="2">
    <source>
        <dbReference type="EMBL" id="MFE8702579.1"/>
    </source>
</evidence>
<dbReference type="Pfam" id="PF01521">
    <property type="entry name" value="Fe-S_biosyn"/>
    <property type="match status" value="1"/>
</dbReference>
<keyword evidence="3" id="KW-1185">Reference proteome</keyword>
<dbReference type="SUPFAM" id="SSF89360">
    <property type="entry name" value="HesB-like domain"/>
    <property type="match status" value="1"/>
</dbReference>
<proteinExistence type="predicted"/>
<dbReference type="InterPro" id="IPR035903">
    <property type="entry name" value="HesB-like_dom_sf"/>
</dbReference>
<evidence type="ECO:0000259" key="1">
    <source>
        <dbReference type="Pfam" id="PF01521"/>
    </source>
</evidence>
<accession>A0ABW6KFR9</accession>
<name>A0ABW6KFR9_9BACI</name>
<feature type="domain" description="Core" evidence="1">
    <location>
        <begin position="1"/>
        <end position="104"/>
    </location>
</feature>
<dbReference type="RefSeq" id="WP_389362539.1">
    <property type="nucleotide sequence ID" value="NZ_JBIACK010000010.1"/>
</dbReference>